<evidence type="ECO:0000313" key="2">
    <source>
        <dbReference type="Proteomes" id="UP000261905"/>
    </source>
</evidence>
<gene>
    <name evidence="1" type="ORF">DX130_23980</name>
</gene>
<proteinExistence type="predicted"/>
<dbReference type="Pfam" id="PF20074">
    <property type="entry name" value="DUF6470"/>
    <property type="match status" value="1"/>
</dbReference>
<dbReference type="RefSeq" id="WP_116049688.1">
    <property type="nucleotide sequence ID" value="NZ_QUBQ01000007.1"/>
</dbReference>
<organism evidence="1 2">
    <name type="scientific">Paenibacillus paeoniae</name>
    <dbReference type="NCBI Taxonomy" id="2292705"/>
    <lineage>
        <taxon>Bacteria</taxon>
        <taxon>Bacillati</taxon>
        <taxon>Bacillota</taxon>
        <taxon>Bacilli</taxon>
        <taxon>Bacillales</taxon>
        <taxon>Paenibacillaceae</taxon>
        <taxon>Paenibacillus</taxon>
    </lineage>
</organism>
<keyword evidence="2" id="KW-1185">Reference proteome</keyword>
<dbReference type="InterPro" id="IPR045527">
    <property type="entry name" value="DUF6470"/>
</dbReference>
<protein>
    <submittedName>
        <fullName evidence="1">Uncharacterized protein</fullName>
    </submittedName>
</protein>
<dbReference type="Proteomes" id="UP000261905">
    <property type="component" value="Unassembled WGS sequence"/>
</dbReference>
<evidence type="ECO:0000313" key="1">
    <source>
        <dbReference type="EMBL" id="REK69563.1"/>
    </source>
</evidence>
<reference evidence="1 2" key="1">
    <citation type="submission" date="2018-08" db="EMBL/GenBank/DDBJ databases">
        <title>Paenibacillus sp. M4BSY-1, whole genome shotgun sequence.</title>
        <authorList>
            <person name="Tuo L."/>
        </authorList>
    </citation>
    <scope>NUCLEOTIDE SEQUENCE [LARGE SCALE GENOMIC DNA]</scope>
    <source>
        <strain evidence="1 2">M4BSY-1</strain>
    </source>
</reference>
<name>A0A371P0U8_9BACL</name>
<dbReference type="EMBL" id="QUBQ01000007">
    <property type="protein sequence ID" value="REK69563.1"/>
    <property type="molecule type" value="Genomic_DNA"/>
</dbReference>
<comment type="caution">
    <text evidence="1">The sequence shown here is derived from an EMBL/GenBank/DDBJ whole genome shotgun (WGS) entry which is preliminary data.</text>
</comment>
<sequence length="189" mass="21078">MRFPQIQIEQIPARLDISSKQGLFNIQQKNATMNVKSTPGVLDVQSEPPVVAIDMSKTWDALTGGKPVSFMNRIYNQFGQFVQHAIENTVSTYNQIGDLTLEENPIPELALQGIFRQPPKVQIYGDASIANISFEAHVSPPKINYTPGKVEIETVPNKPQVEFQRGGVQIQMAQYPAVHITPPQIDILR</sequence>
<accession>A0A371P0U8</accession>
<dbReference type="AlphaFoldDB" id="A0A371P0U8"/>